<feature type="chain" id="PRO_5018538397" evidence="2">
    <location>
        <begin position="36"/>
        <end position="291"/>
    </location>
</feature>
<protein>
    <submittedName>
        <fullName evidence="3">Uncharacterized protein</fullName>
    </submittedName>
</protein>
<sequence>MCAKFRPPRRTLAGMSPRLCCLCPLLLWLATSARTAVDELHGYPNYEQLPHPCFFGSRWLPIFRTMSQHLTDVSQFGEDFKADSIHLNSAQGHVATYLSDCLKKIHSFTKPPARSSPKLLWPEEGAGPHLSRLRKGPDKSASVDMQGSPKRLGMKSMSPGLQTFEKNTSKAHSHSVNIFLHILFSAQCCKVTLSSRLGPVVSCTRRQKSTTLHLWAHCDKSGEIHISILCMACQQTVHSHVCIWQGLVGPSAIPPFSPIIVKRIGEVGNWRVELVLGCHQVGNKRPRSILL</sequence>
<name>A0A3S5C0A9_9PLAT</name>
<evidence type="ECO:0000256" key="2">
    <source>
        <dbReference type="SAM" id="SignalP"/>
    </source>
</evidence>
<evidence type="ECO:0000256" key="1">
    <source>
        <dbReference type="SAM" id="MobiDB-lite"/>
    </source>
</evidence>
<keyword evidence="2" id="KW-0732">Signal</keyword>
<reference evidence="3" key="1">
    <citation type="submission" date="2018-11" db="EMBL/GenBank/DDBJ databases">
        <authorList>
            <consortium name="Pathogen Informatics"/>
        </authorList>
    </citation>
    <scope>NUCLEOTIDE SEQUENCE</scope>
</reference>
<organism evidence="3 4">
    <name type="scientific">Protopolystoma xenopodis</name>
    <dbReference type="NCBI Taxonomy" id="117903"/>
    <lineage>
        <taxon>Eukaryota</taxon>
        <taxon>Metazoa</taxon>
        <taxon>Spiralia</taxon>
        <taxon>Lophotrochozoa</taxon>
        <taxon>Platyhelminthes</taxon>
        <taxon>Monogenea</taxon>
        <taxon>Polyopisthocotylea</taxon>
        <taxon>Polystomatidea</taxon>
        <taxon>Polystomatidae</taxon>
        <taxon>Protopolystoma</taxon>
    </lineage>
</organism>
<dbReference type="AlphaFoldDB" id="A0A3S5C0A9"/>
<gene>
    <name evidence="3" type="ORF">PXEA_LOCUS20614</name>
</gene>
<feature type="signal peptide" evidence="2">
    <location>
        <begin position="1"/>
        <end position="35"/>
    </location>
</feature>
<accession>A0A3S5C0A9</accession>
<comment type="caution">
    <text evidence="3">The sequence shown here is derived from an EMBL/GenBank/DDBJ whole genome shotgun (WGS) entry which is preliminary data.</text>
</comment>
<keyword evidence="4" id="KW-1185">Reference proteome</keyword>
<dbReference type="Proteomes" id="UP000784294">
    <property type="component" value="Unassembled WGS sequence"/>
</dbReference>
<evidence type="ECO:0000313" key="4">
    <source>
        <dbReference type="Proteomes" id="UP000784294"/>
    </source>
</evidence>
<dbReference type="EMBL" id="CAAALY010085404">
    <property type="protein sequence ID" value="VEL27174.1"/>
    <property type="molecule type" value="Genomic_DNA"/>
</dbReference>
<evidence type="ECO:0000313" key="3">
    <source>
        <dbReference type="EMBL" id="VEL27174.1"/>
    </source>
</evidence>
<proteinExistence type="predicted"/>
<feature type="region of interest" description="Disordered" evidence="1">
    <location>
        <begin position="126"/>
        <end position="156"/>
    </location>
</feature>